<dbReference type="AlphaFoldDB" id="A0A1R3HI12"/>
<accession>A0A1R3HI12</accession>
<keyword evidence="2" id="KW-1185">Reference proteome</keyword>
<gene>
    <name evidence="1" type="ORF">COLO4_28838</name>
</gene>
<sequence>MPIAFHLSSGPPTPYMSFYLGVGIKTRNHSHRPEPKQPMCVGSVSRRWLNWERAQIALSNGRLGETTVQGYHKICLFVRHV</sequence>
<comment type="caution">
    <text evidence="1">The sequence shown here is derived from an EMBL/GenBank/DDBJ whole genome shotgun (WGS) entry which is preliminary data.</text>
</comment>
<reference evidence="2" key="1">
    <citation type="submission" date="2013-09" db="EMBL/GenBank/DDBJ databases">
        <title>Corchorus olitorius genome sequencing.</title>
        <authorList>
            <person name="Alam M."/>
            <person name="Haque M.S."/>
            <person name="Islam M.S."/>
            <person name="Emdad E.M."/>
            <person name="Islam M.M."/>
            <person name="Ahmed B."/>
            <person name="Halim A."/>
            <person name="Hossen Q.M.M."/>
            <person name="Hossain M.Z."/>
            <person name="Ahmed R."/>
            <person name="Khan M.M."/>
            <person name="Islam R."/>
            <person name="Rashid M.M."/>
            <person name="Khan S.A."/>
            <person name="Rahman M.S."/>
            <person name="Alam M."/>
            <person name="Yahiya A.S."/>
            <person name="Khan M.S."/>
            <person name="Azam M.S."/>
            <person name="Haque T."/>
            <person name="Lashkar M.Z.H."/>
            <person name="Akhand A.I."/>
            <person name="Morshed G."/>
            <person name="Roy S."/>
            <person name="Uddin K.S."/>
            <person name="Rabeya T."/>
            <person name="Hossain A.S."/>
            <person name="Chowdhury A."/>
            <person name="Snigdha A.R."/>
            <person name="Mortoza M.S."/>
            <person name="Matin S.A."/>
            <person name="Hoque S.M.E."/>
            <person name="Islam M.K."/>
            <person name="Roy D.K."/>
            <person name="Haider R."/>
            <person name="Moosa M.M."/>
            <person name="Elias S.M."/>
            <person name="Hasan A.M."/>
            <person name="Jahan S."/>
            <person name="Shafiuddin M."/>
            <person name="Mahmood N."/>
            <person name="Shommy N.S."/>
        </authorList>
    </citation>
    <scope>NUCLEOTIDE SEQUENCE [LARGE SCALE GENOMIC DNA]</scope>
    <source>
        <strain evidence="2">cv. O-4</strain>
    </source>
</reference>
<evidence type="ECO:0000313" key="2">
    <source>
        <dbReference type="Proteomes" id="UP000187203"/>
    </source>
</evidence>
<proteinExistence type="predicted"/>
<organism evidence="1 2">
    <name type="scientific">Corchorus olitorius</name>
    <dbReference type="NCBI Taxonomy" id="93759"/>
    <lineage>
        <taxon>Eukaryota</taxon>
        <taxon>Viridiplantae</taxon>
        <taxon>Streptophyta</taxon>
        <taxon>Embryophyta</taxon>
        <taxon>Tracheophyta</taxon>
        <taxon>Spermatophyta</taxon>
        <taxon>Magnoliopsida</taxon>
        <taxon>eudicotyledons</taxon>
        <taxon>Gunneridae</taxon>
        <taxon>Pentapetalae</taxon>
        <taxon>rosids</taxon>
        <taxon>malvids</taxon>
        <taxon>Malvales</taxon>
        <taxon>Malvaceae</taxon>
        <taxon>Grewioideae</taxon>
        <taxon>Apeibeae</taxon>
        <taxon>Corchorus</taxon>
    </lineage>
</organism>
<evidence type="ECO:0000313" key="1">
    <source>
        <dbReference type="EMBL" id="OMO69970.1"/>
    </source>
</evidence>
<protein>
    <submittedName>
        <fullName evidence="1">GTPase Era-like protein</fullName>
    </submittedName>
</protein>
<dbReference type="Proteomes" id="UP000187203">
    <property type="component" value="Unassembled WGS sequence"/>
</dbReference>
<dbReference type="EMBL" id="AWUE01020087">
    <property type="protein sequence ID" value="OMO69970.1"/>
    <property type="molecule type" value="Genomic_DNA"/>
</dbReference>
<name>A0A1R3HI12_9ROSI</name>